<evidence type="ECO:0000313" key="3">
    <source>
        <dbReference type="Proteomes" id="UP000466514"/>
    </source>
</evidence>
<evidence type="ECO:0000313" key="2">
    <source>
        <dbReference type="EMBL" id="BBX68284.1"/>
    </source>
</evidence>
<evidence type="ECO:0000259" key="1">
    <source>
        <dbReference type="Pfam" id="PF02517"/>
    </source>
</evidence>
<reference evidence="2 3" key="1">
    <citation type="journal article" date="2019" name="Emerg. Microbes Infect.">
        <title>Comprehensive subspecies identification of 175 nontuberculous mycobacteria species based on 7547 genomic profiles.</title>
        <authorList>
            <person name="Matsumoto Y."/>
            <person name="Kinjo T."/>
            <person name="Motooka D."/>
            <person name="Nabeya D."/>
            <person name="Jung N."/>
            <person name="Uechi K."/>
            <person name="Horii T."/>
            <person name="Iida T."/>
            <person name="Fujita J."/>
            <person name="Nakamura S."/>
        </authorList>
    </citation>
    <scope>NUCLEOTIDE SEQUENCE [LARGE SCALE GENOMIC DNA]</scope>
    <source>
        <strain evidence="2 3">JCM 13323</strain>
    </source>
</reference>
<dbReference type="EMBL" id="AP022574">
    <property type="protein sequence ID" value="BBX68284.1"/>
    <property type="molecule type" value="Genomic_DNA"/>
</dbReference>
<organism evidence="2 3">
    <name type="scientific">Mycolicibacterium psychrotolerans</name>
    <dbReference type="NCBI Taxonomy" id="216929"/>
    <lineage>
        <taxon>Bacteria</taxon>
        <taxon>Bacillati</taxon>
        <taxon>Actinomycetota</taxon>
        <taxon>Actinomycetes</taxon>
        <taxon>Mycobacteriales</taxon>
        <taxon>Mycobacteriaceae</taxon>
        <taxon>Mycolicibacterium</taxon>
    </lineage>
</organism>
<dbReference type="GO" id="GO:0004175">
    <property type="term" value="F:endopeptidase activity"/>
    <property type="evidence" value="ECO:0007669"/>
    <property type="project" value="UniProtKB-ARBA"/>
</dbReference>
<keyword evidence="2" id="KW-0645">Protease</keyword>
<keyword evidence="3" id="KW-1185">Reference proteome</keyword>
<protein>
    <submittedName>
        <fullName evidence="2">CAAX protease family protein</fullName>
    </submittedName>
</protein>
<dbReference type="AlphaFoldDB" id="A0A7I7M7W9"/>
<gene>
    <name evidence="2" type="ORF">MPSYJ_17450</name>
</gene>
<dbReference type="RefSeq" id="WP_163721682.1">
    <property type="nucleotide sequence ID" value="NZ_AP022574.1"/>
</dbReference>
<dbReference type="InterPro" id="IPR003675">
    <property type="entry name" value="Rce1/LyrA-like_dom"/>
</dbReference>
<accession>A0A7I7M7W9</accession>
<dbReference type="Proteomes" id="UP000466514">
    <property type="component" value="Chromosome"/>
</dbReference>
<dbReference type="Pfam" id="PF02517">
    <property type="entry name" value="Rce1-like"/>
    <property type="match status" value="1"/>
</dbReference>
<proteinExistence type="predicted"/>
<name>A0A7I7M7W9_9MYCO</name>
<feature type="domain" description="CAAX prenyl protease 2/Lysostaphin resistance protein A-like" evidence="1">
    <location>
        <begin position="98"/>
        <end position="191"/>
    </location>
</feature>
<dbReference type="KEGG" id="mpsc:MPSYJ_17450"/>
<dbReference type="GO" id="GO:0080120">
    <property type="term" value="P:CAAX-box protein maturation"/>
    <property type="evidence" value="ECO:0007669"/>
    <property type="project" value="UniProtKB-ARBA"/>
</dbReference>
<dbReference type="GO" id="GO:0006508">
    <property type="term" value="P:proteolysis"/>
    <property type="evidence" value="ECO:0007669"/>
    <property type="project" value="UniProtKB-KW"/>
</dbReference>
<dbReference type="InterPro" id="IPR015837">
    <property type="entry name" value="UCP026622_CAAX_protease"/>
</dbReference>
<keyword evidence="2" id="KW-0378">Hydrolase</keyword>
<dbReference type="PIRSF" id="PIRSF026622">
    <property type="entry name" value="Proteas_026622"/>
    <property type="match status" value="1"/>
</dbReference>
<sequence>MRRDWIRAVALAAALLGWSAVAPRFPLRWHPVPHTVLGAAAAASTRSSLGLRPPALARGLRWGSAAAATVIIGVAAATTVAPVRAGISAGTPPDSAARWMLLRIPFGTVWSEETTYRVALGSAAARAFGAPRGRWFTAAMFGLSHVADARAAGQSVPGTVVVTGAAGWIFAWLYDRSGSLAAPMLAHLAVNEAGAVAAVALRR</sequence>